<reference evidence="10" key="2">
    <citation type="journal article" date="2021" name="PeerJ">
        <title>Extensive microbial diversity within the chicken gut microbiome revealed by metagenomics and culture.</title>
        <authorList>
            <person name="Gilroy R."/>
            <person name="Ravi A."/>
            <person name="Getino M."/>
            <person name="Pursley I."/>
            <person name="Horton D.L."/>
            <person name="Alikhan N.F."/>
            <person name="Baker D."/>
            <person name="Gharbi K."/>
            <person name="Hall N."/>
            <person name="Watson M."/>
            <person name="Adriaenssens E.M."/>
            <person name="Foster-Nyarko E."/>
            <person name="Jarju S."/>
            <person name="Secka A."/>
            <person name="Antonio M."/>
            <person name="Oren A."/>
            <person name="Chaudhuri R.R."/>
            <person name="La Ragione R."/>
            <person name="Hildebrand F."/>
            <person name="Pallen M.J."/>
        </authorList>
    </citation>
    <scope>NUCLEOTIDE SEQUENCE</scope>
    <source>
        <strain evidence="10">17113</strain>
    </source>
</reference>
<dbReference type="Gene3D" id="3.60.140.10">
    <property type="entry name" value="CNF1/YfiH-like putative cysteine hydrolases"/>
    <property type="match status" value="1"/>
</dbReference>
<dbReference type="InterPro" id="IPR011324">
    <property type="entry name" value="Cytotoxic_necrot_fac-like_cat"/>
</dbReference>
<dbReference type="EMBL" id="JADINA010000033">
    <property type="protein sequence ID" value="MBO8426701.1"/>
    <property type="molecule type" value="Genomic_DNA"/>
</dbReference>
<evidence type="ECO:0000256" key="1">
    <source>
        <dbReference type="ARBA" id="ARBA00000553"/>
    </source>
</evidence>
<gene>
    <name evidence="10" type="ORF">IAC61_05245</name>
</gene>
<evidence type="ECO:0000256" key="5">
    <source>
        <dbReference type="ARBA" id="ARBA00022723"/>
    </source>
</evidence>
<comment type="function">
    <text evidence="2">Purine nucleoside enzyme that catalyzes the phosphorolysis of adenosine and inosine nucleosides, yielding D-ribose 1-phosphate and the respective free bases, adenine and hypoxanthine. Also catalyzes the phosphorolysis of S-methyl-5'-thioadenosine into adenine and S-methyl-5-thio-alpha-D-ribose 1-phosphate. Also has adenosine deaminase activity.</text>
</comment>
<evidence type="ECO:0000256" key="4">
    <source>
        <dbReference type="ARBA" id="ARBA00022679"/>
    </source>
</evidence>
<dbReference type="InterPro" id="IPR003730">
    <property type="entry name" value="Cu_polyphenol_OxRdtase"/>
</dbReference>
<evidence type="ECO:0000256" key="8">
    <source>
        <dbReference type="ARBA" id="ARBA00048968"/>
    </source>
</evidence>
<name>A0A9D9DG30_9FIRM</name>
<sequence>MNEIEITNGALSVKTATRGNSIELGEEVEGYYASADTTKKLTIHSSDEVPLFFGIEGKLFGAAKIGFDEIQTKSLLASLRASLVAYGLNVKDIKATIGPCLTFSHCPVERKVIEKLLSDGYQAAAKRTDGVDFLDLPVFVLLELRRLGVEMENIKIGDYDTFENPDLLYSKLRGEKEENPSTASLS</sequence>
<dbReference type="InterPro" id="IPR038371">
    <property type="entry name" value="Cu_polyphenol_OxRdtase_sf"/>
</dbReference>
<dbReference type="GO" id="GO:0017061">
    <property type="term" value="F:S-methyl-5-thioadenosine phosphorylase activity"/>
    <property type="evidence" value="ECO:0007669"/>
    <property type="project" value="UniProtKB-EC"/>
</dbReference>
<dbReference type="Proteomes" id="UP000823634">
    <property type="component" value="Unassembled WGS sequence"/>
</dbReference>
<comment type="caution">
    <text evidence="10">The sequence shown here is derived from an EMBL/GenBank/DDBJ whole genome shotgun (WGS) entry which is preliminary data.</text>
</comment>
<keyword evidence="5" id="KW-0479">Metal-binding</keyword>
<comment type="catalytic activity">
    <reaction evidence="1">
        <text>inosine + phosphate = alpha-D-ribose 1-phosphate + hypoxanthine</text>
        <dbReference type="Rhea" id="RHEA:27646"/>
        <dbReference type="ChEBI" id="CHEBI:17368"/>
        <dbReference type="ChEBI" id="CHEBI:17596"/>
        <dbReference type="ChEBI" id="CHEBI:43474"/>
        <dbReference type="ChEBI" id="CHEBI:57720"/>
        <dbReference type="EC" id="2.4.2.1"/>
    </reaction>
    <physiologicalReaction direction="left-to-right" evidence="1">
        <dbReference type="Rhea" id="RHEA:27647"/>
    </physiologicalReaction>
</comment>
<dbReference type="GO" id="GO:0046872">
    <property type="term" value="F:metal ion binding"/>
    <property type="evidence" value="ECO:0007669"/>
    <property type="project" value="UniProtKB-KW"/>
</dbReference>
<comment type="catalytic activity">
    <reaction evidence="7">
        <text>adenosine + H2O + H(+) = inosine + NH4(+)</text>
        <dbReference type="Rhea" id="RHEA:24408"/>
        <dbReference type="ChEBI" id="CHEBI:15377"/>
        <dbReference type="ChEBI" id="CHEBI:15378"/>
        <dbReference type="ChEBI" id="CHEBI:16335"/>
        <dbReference type="ChEBI" id="CHEBI:17596"/>
        <dbReference type="ChEBI" id="CHEBI:28938"/>
        <dbReference type="EC" id="3.5.4.4"/>
    </reaction>
    <physiologicalReaction direction="left-to-right" evidence="7">
        <dbReference type="Rhea" id="RHEA:24409"/>
    </physiologicalReaction>
</comment>
<reference evidence="10" key="1">
    <citation type="submission" date="2020-10" db="EMBL/GenBank/DDBJ databases">
        <authorList>
            <person name="Gilroy R."/>
        </authorList>
    </citation>
    <scope>NUCLEOTIDE SEQUENCE</scope>
    <source>
        <strain evidence="10">17113</strain>
    </source>
</reference>
<dbReference type="SUPFAM" id="SSF64438">
    <property type="entry name" value="CNF1/YfiH-like putative cysteine hydrolases"/>
    <property type="match status" value="1"/>
</dbReference>
<evidence type="ECO:0000256" key="7">
    <source>
        <dbReference type="ARBA" id="ARBA00047989"/>
    </source>
</evidence>
<evidence type="ECO:0000256" key="3">
    <source>
        <dbReference type="ARBA" id="ARBA00007353"/>
    </source>
</evidence>
<comment type="catalytic activity">
    <reaction evidence="8">
        <text>adenosine + phosphate = alpha-D-ribose 1-phosphate + adenine</text>
        <dbReference type="Rhea" id="RHEA:27642"/>
        <dbReference type="ChEBI" id="CHEBI:16335"/>
        <dbReference type="ChEBI" id="CHEBI:16708"/>
        <dbReference type="ChEBI" id="CHEBI:43474"/>
        <dbReference type="ChEBI" id="CHEBI:57720"/>
        <dbReference type="EC" id="2.4.2.1"/>
    </reaction>
    <physiologicalReaction direction="left-to-right" evidence="8">
        <dbReference type="Rhea" id="RHEA:27643"/>
    </physiologicalReaction>
</comment>
<evidence type="ECO:0000256" key="9">
    <source>
        <dbReference type="ARBA" id="ARBA00049893"/>
    </source>
</evidence>
<accession>A0A9D9DG30</accession>
<evidence type="ECO:0000313" key="10">
    <source>
        <dbReference type="EMBL" id="MBO8426701.1"/>
    </source>
</evidence>
<proteinExistence type="inferred from homology"/>
<dbReference type="AlphaFoldDB" id="A0A9D9DG30"/>
<evidence type="ECO:0000256" key="6">
    <source>
        <dbReference type="ARBA" id="ARBA00022833"/>
    </source>
</evidence>
<evidence type="ECO:0000313" key="11">
    <source>
        <dbReference type="Proteomes" id="UP000823634"/>
    </source>
</evidence>
<keyword evidence="6" id="KW-0862">Zinc</keyword>
<protein>
    <submittedName>
        <fullName evidence="10">Laccase domain-containing protein</fullName>
    </submittedName>
</protein>
<dbReference type="Pfam" id="PF02578">
    <property type="entry name" value="Cu-oxidase_4"/>
    <property type="match status" value="1"/>
</dbReference>
<evidence type="ECO:0000256" key="2">
    <source>
        <dbReference type="ARBA" id="ARBA00003215"/>
    </source>
</evidence>
<organism evidence="10 11">
    <name type="scientific">Candidatus Alloenteromonas pullistercoris</name>
    <dbReference type="NCBI Taxonomy" id="2840785"/>
    <lineage>
        <taxon>Bacteria</taxon>
        <taxon>Bacillati</taxon>
        <taxon>Bacillota</taxon>
        <taxon>Bacillota incertae sedis</taxon>
        <taxon>Candidatus Alloenteromonas</taxon>
    </lineage>
</organism>
<keyword evidence="4" id="KW-0808">Transferase</keyword>
<comment type="similarity">
    <text evidence="3">Belongs to the purine nucleoside phosphorylase YfiH/LACC1 family.</text>
</comment>
<comment type="catalytic activity">
    <reaction evidence="9">
        <text>S-methyl-5'-thioadenosine + phosphate = 5-(methylsulfanyl)-alpha-D-ribose 1-phosphate + adenine</text>
        <dbReference type="Rhea" id="RHEA:11852"/>
        <dbReference type="ChEBI" id="CHEBI:16708"/>
        <dbReference type="ChEBI" id="CHEBI:17509"/>
        <dbReference type="ChEBI" id="CHEBI:43474"/>
        <dbReference type="ChEBI" id="CHEBI:58533"/>
        <dbReference type="EC" id="2.4.2.28"/>
    </reaction>
    <physiologicalReaction direction="left-to-right" evidence="9">
        <dbReference type="Rhea" id="RHEA:11853"/>
    </physiologicalReaction>
</comment>